<protein>
    <submittedName>
        <fullName evidence="1">Uncharacterized protein</fullName>
    </submittedName>
</protein>
<gene>
    <name evidence="1" type="ORF">B0J11DRAFT_510139</name>
</gene>
<organism evidence="1 2">
    <name type="scientific">Dendryphion nanum</name>
    <dbReference type="NCBI Taxonomy" id="256645"/>
    <lineage>
        <taxon>Eukaryota</taxon>
        <taxon>Fungi</taxon>
        <taxon>Dikarya</taxon>
        <taxon>Ascomycota</taxon>
        <taxon>Pezizomycotina</taxon>
        <taxon>Dothideomycetes</taxon>
        <taxon>Pleosporomycetidae</taxon>
        <taxon>Pleosporales</taxon>
        <taxon>Torulaceae</taxon>
        <taxon>Dendryphion</taxon>
    </lineage>
</organism>
<proteinExistence type="predicted"/>
<accession>A0A9P9IDV2</accession>
<sequence length="369" mass="40889">MAVATTVATRADATNLWSQSKNPFSSGDIIANILQILVEKFGEEANNLTPLIKRLVGNAVHLQYIPFDKVHFSGTYNEEGSKLPKLHFGWSVTTGSDIWATCVPVLRTEGAFEIRYSDEYHDMREIDLKKALPSDAFAGIATARKRNALATCYFMMKGIKPQHLNPLTDALINTIPEICTIFKYKGDEAPVVKMSNEEALSDPFFRGGTQTRSATENDSFIERSNGDFQLSNHLAVLATQDQNLEIERDDLDLLAYYQTFRGSQICGSSPSSAIFTANGDLRLLDNYECESMTQQTSNNGNYMSDEFSDLPMTSQDPGFTIYEDMETESAPMEHNGHGKLVQVSKEDKSGMPGLLGDPLFDSGFFSSDV</sequence>
<evidence type="ECO:0000313" key="2">
    <source>
        <dbReference type="Proteomes" id="UP000700596"/>
    </source>
</evidence>
<keyword evidence="2" id="KW-1185">Reference proteome</keyword>
<name>A0A9P9IDV2_9PLEO</name>
<dbReference type="AlphaFoldDB" id="A0A9P9IDV2"/>
<dbReference type="Proteomes" id="UP000700596">
    <property type="component" value="Unassembled WGS sequence"/>
</dbReference>
<reference evidence="1" key="1">
    <citation type="journal article" date="2021" name="Nat. Commun.">
        <title>Genetic determinants of endophytism in the Arabidopsis root mycobiome.</title>
        <authorList>
            <person name="Mesny F."/>
            <person name="Miyauchi S."/>
            <person name="Thiergart T."/>
            <person name="Pickel B."/>
            <person name="Atanasova L."/>
            <person name="Karlsson M."/>
            <person name="Huettel B."/>
            <person name="Barry K.W."/>
            <person name="Haridas S."/>
            <person name="Chen C."/>
            <person name="Bauer D."/>
            <person name="Andreopoulos W."/>
            <person name="Pangilinan J."/>
            <person name="LaButti K."/>
            <person name="Riley R."/>
            <person name="Lipzen A."/>
            <person name="Clum A."/>
            <person name="Drula E."/>
            <person name="Henrissat B."/>
            <person name="Kohler A."/>
            <person name="Grigoriev I.V."/>
            <person name="Martin F.M."/>
            <person name="Hacquard S."/>
        </authorList>
    </citation>
    <scope>NUCLEOTIDE SEQUENCE</scope>
    <source>
        <strain evidence="1">MPI-CAGE-CH-0243</strain>
    </source>
</reference>
<evidence type="ECO:0000313" key="1">
    <source>
        <dbReference type="EMBL" id="KAH7117136.1"/>
    </source>
</evidence>
<comment type="caution">
    <text evidence="1">The sequence shown here is derived from an EMBL/GenBank/DDBJ whole genome shotgun (WGS) entry which is preliminary data.</text>
</comment>
<dbReference type="EMBL" id="JAGMWT010000014">
    <property type="protein sequence ID" value="KAH7117136.1"/>
    <property type="molecule type" value="Genomic_DNA"/>
</dbReference>